<name>A0A5E6MNN7_9BACT</name>
<protein>
    <submittedName>
        <fullName evidence="2">Uncharacterized protein</fullName>
    </submittedName>
</protein>
<evidence type="ECO:0000256" key="1">
    <source>
        <dbReference type="SAM" id="MobiDB-lite"/>
    </source>
</evidence>
<sequence>MSIATERFDAVETLVRQACEDSIRPPLAPIIECMTLPNSDNIDRPVIRIAVERSLFVHQSPGGLSTSGRLIETSDPAGSVDQAFSAA</sequence>
<proteinExistence type="predicted"/>
<organism evidence="2 3">
    <name type="scientific">Methylacidimicrobium tartarophylax</name>
    <dbReference type="NCBI Taxonomy" id="1041768"/>
    <lineage>
        <taxon>Bacteria</taxon>
        <taxon>Pseudomonadati</taxon>
        <taxon>Verrucomicrobiota</taxon>
        <taxon>Methylacidimicrobium</taxon>
    </lineage>
</organism>
<evidence type="ECO:0000313" key="3">
    <source>
        <dbReference type="Proteomes" id="UP000334923"/>
    </source>
</evidence>
<gene>
    <name evidence="2" type="ORF">MAMT_01836</name>
</gene>
<dbReference type="AlphaFoldDB" id="A0A5E6MNN7"/>
<feature type="region of interest" description="Disordered" evidence="1">
    <location>
        <begin position="61"/>
        <end position="87"/>
    </location>
</feature>
<dbReference type="Proteomes" id="UP000334923">
    <property type="component" value="Unassembled WGS sequence"/>
</dbReference>
<reference evidence="2 3" key="1">
    <citation type="submission" date="2019-09" db="EMBL/GenBank/DDBJ databases">
        <authorList>
            <person name="Cremers G."/>
        </authorList>
    </citation>
    <scope>NUCLEOTIDE SEQUENCE [LARGE SCALE GENOMIC DNA]</scope>
    <source>
        <strain evidence="2">4A</strain>
    </source>
</reference>
<evidence type="ECO:0000313" key="2">
    <source>
        <dbReference type="EMBL" id="VVM07613.1"/>
    </source>
</evidence>
<accession>A0A5E6MNN7</accession>
<keyword evidence="3" id="KW-1185">Reference proteome</keyword>
<dbReference type="EMBL" id="CABFVA020000103">
    <property type="protein sequence ID" value="VVM07613.1"/>
    <property type="molecule type" value="Genomic_DNA"/>
</dbReference>